<feature type="region of interest" description="Disordered" evidence="1">
    <location>
        <begin position="1"/>
        <end position="29"/>
    </location>
</feature>
<protein>
    <submittedName>
        <fullName evidence="2">Uncharacterized protein</fullName>
    </submittedName>
</protein>
<dbReference type="AlphaFoldDB" id="A0A0D2DGS9"/>
<dbReference type="HOGENOM" id="CLU_2687871_0_0_1"/>
<name>A0A0D2DGS9_9EURO</name>
<evidence type="ECO:0000313" key="2">
    <source>
        <dbReference type="EMBL" id="KIW76886.1"/>
    </source>
</evidence>
<feature type="compositionally biased region" description="Polar residues" evidence="1">
    <location>
        <begin position="1"/>
        <end position="16"/>
    </location>
</feature>
<dbReference type="EMBL" id="KN846974">
    <property type="protein sequence ID" value="KIW76886.1"/>
    <property type="molecule type" value="Genomic_DNA"/>
</dbReference>
<evidence type="ECO:0000256" key="1">
    <source>
        <dbReference type="SAM" id="MobiDB-lite"/>
    </source>
</evidence>
<accession>A0A0D2DGS9</accession>
<dbReference type="GeneID" id="25308820"/>
<dbReference type="VEuPathDB" id="FungiDB:Z517_09330"/>
<dbReference type="RefSeq" id="XP_013280694.1">
    <property type="nucleotide sequence ID" value="XM_013425240.1"/>
</dbReference>
<gene>
    <name evidence="2" type="ORF">Z517_09330</name>
</gene>
<sequence>MSTQLVRVDADTQSVGGASEDEEKPRRGWGVQQASLIMLGRNDGQQSAMEIDLGNDEVSISDETVVVLTKIFLK</sequence>
<dbReference type="Proteomes" id="UP000053029">
    <property type="component" value="Unassembled WGS sequence"/>
</dbReference>
<reference evidence="2 3" key="1">
    <citation type="submission" date="2015-01" db="EMBL/GenBank/DDBJ databases">
        <title>The Genome Sequence of Fonsecaea pedrosoi CBS 271.37.</title>
        <authorList>
            <consortium name="The Broad Institute Genomics Platform"/>
            <person name="Cuomo C."/>
            <person name="de Hoog S."/>
            <person name="Gorbushina A."/>
            <person name="Stielow B."/>
            <person name="Teixiera M."/>
            <person name="Abouelleil A."/>
            <person name="Chapman S.B."/>
            <person name="Priest M."/>
            <person name="Young S.K."/>
            <person name="Wortman J."/>
            <person name="Nusbaum C."/>
            <person name="Birren B."/>
        </authorList>
    </citation>
    <scope>NUCLEOTIDE SEQUENCE [LARGE SCALE GENOMIC DNA]</scope>
    <source>
        <strain evidence="2 3">CBS 271.37</strain>
    </source>
</reference>
<proteinExistence type="predicted"/>
<evidence type="ECO:0000313" key="3">
    <source>
        <dbReference type="Proteomes" id="UP000053029"/>
    </source>
</evidence>
<organism evidence="2 3">
    <name type="scientific">Fonsecaea pedrosoi CBS 271.37</name>
    <dbReference type="NCBI Taxonomy" id="1442368"/>
    <lineage>
        <taxon>Eukaryota</taxon>
        <taxon>Fungi</taxon>
        <taxon>Dikarya</taxon>
        <taxon>Ascomycota</taxon>
        <taxon>Pezizomycotina</taxon>
        <taxon>Eurotiomycetes</taxon>
        <taxon>Chaetothyriomycetidae</taxon>
        <taxon>Chaetothyriales</taxon>
        <taxon>Herpotrichiellaceae</taxon>
        <taxon>Fonsecaea</taxon>
    </lineage>
</organism>
<keyword evidence="3" id="KW-1185">Reference proteome</keyword>